<dbReference type="Proteomes" id="UP000198287">
    <property type="component" value="Unassembled WGS sequence"/>
</dbReference>
<evidence type="ECO:0000256" key="2">
    <source>
        <dbReference type="SAM" id="SignalP"/>
    </source>
</evidence>
<feature type="compositionally biased region" description="Basic residues" evidence="1">
    <location>
        <begin position="148"/>
        <end position="157"/>
    </location>
</feature>
<feature type="compositionally biased region" description="Low complexity" evidence="1">
    <location>
        <begin position="347"/>
        <end position="367"/>
    </location>
</feature>
<name>A0A226DI92_FOLCA</name>
<keyword evidence="2" id="KW-0732">Signal</keyword>
<dbReference type="OMA" id="DEGMDYN"/>
<proteinExistence type="predicted"/>
<evidence type="ECO:0000256" key="1">
    <source>
        <dbReference type="SAM" id="MobiDB-lite"/>
    </source>
</evidence>
<feature type="region of interest" description="Disordered" evidence="1">
    <location>
        <begin position="51"/>
        <end position="194"/>
    </location>
</feature>
<feature type="compositionally biased region" description="Polar residues" evidence="1">
    <location>
        <begin position="394"/>
        <end position="408"/>
    </location>
</feature>
<protein>
    <submittedName>
        <fullName evidence="3">Uncharacterized protein</fullName>
    </submittedName>
</protein>
<feature type="region of interest" description="Disordered" evidence="1">
    <location>
        <begin position="394"/>
        <end position="428"/>
    </location>
</feature>
<dbReference type="EMBL" id="LNIX01000020">
    <property type="protein sequence ID" value="OXA43906.1"/>
    <property type="molecule type" value="Genomic_DNA"/>
</dbReference>
<gene>
    <name evidence="3" type="ORF">Fcan01_21289</name>
</gene>
<dbReference type="OrthoDB" id="10055441at2759"/>
<reference evidence="3 4" key="1">
    <citation type="submission" date="2015-12" db="EMBL/GenBank/DDBJ databases">
        <title>The genome of Folsomia candida.</title>
        <authorList>
            <person name="Faddeeva A."/>
            <person name="Derks M.F."/>
            <person name="Anvar Y."/>
            <person name="Smit S."/>
            <person name="Van Straalen N."/>
            <person name="Roelofs D."/>
        </authorList>
    </citation>
    <scope>NUCLEOTIDE SEQUENCE [LARGE SCALE GENOMIC DNA]</scope>
    <source>
        <strain evidence="3 4">VU population</strain>
        <tissue evidence="3">Whole body</tissue>
    </source>
</reference>
<feature type="compositionally biased region" description="Low complexity" evidence="1">
    <location>
        <begin position="577"/>
        <end position="615"/>
    </location>
</feature>
<organism evidence="3 4">
    <name type="scientific">Folsomia candida</name>
    <name type="common">Springtail</name>
    <dbReference type="NCBI Taxonomy" id="158441"/>
    <lineage>
        <taxon>Eukaryota</taxon>
        <taxon>Metazoa</taxon>
        <taxon>Ecdysozoa</taxon>
        <taxon>Arthropoda</taxon>
        <taxon>Hexapoda</taxon>
        <taxon>Collembola</taxon>
        <taxon>Entomobryomorpha</taxon>
        <taxon>Isotomoidea</taxon>
        <taxon>Isotomidae</taxon>
        <taxon>Proisotominae</taxon>
        <taxon>Folsomia</taxon>
    </lineage>
</organism>
<evidence type="ECO:0000313" key="3">
    <source>
        <dbReference type="EMBL" id="OXA43906.1"/>
    </source>
</evidence>
<dbReference type="AlphaFoldDB" id="A0A226DI92"/>
<keyword evidence="4" id="KW-1185">Reference proteome</keyword>
<feature type="region of interest" description="Disordered" evidence="1">
    <location>
        <begin position="543"/>
        <end position="615"/>
    </location>
</feature>
<evidence type="ECO:0000313" key="4">
    <source>
        <dbReference type="Proteomes" id="UP000198287"/>
    </source>
</evidence>
<feature type="chain" id="PRO_5012443420" evidence="2">
    <location>
        <begin position="21"/>
        <end position="615"/>
    </location>
</feature>
<feature type="signal peptide" evidence="2">
    <location>
        <begin position="1"/>
        <end position="20"/>
    </location>
</feature>
<comment type="caution">
    <text evidence="3">The sequence shown here is derived from an EMBL/GenBank/DDBJ whole genome shotgun (WGS) entry which is preliminary data.</text>
</comment>
<accession>A0A226DI92</accession>
<sequence>MHFRLATSFCFLQYASIVQGPNGLQPTIKIENSGNYYSNCYTPPGPDHSVLMGSGTYSPLALPRNLPSPTTEHRSKRRRLSSEEDPLDVGGGRDKNNEVTYYGQSPASLSSQASWHSEVDHGGPHHHSRHGPSNMGGSGSSSSNGHPHSMHHPHHNLSHPPHAHSGSNKSDLGLKSQGRLSSSSSSETDPSSPLGLISIRQQQQSGLNQHSTVTTLGSSGLTGGSAGTSYYHADGSHDHHGSPAKYHENGHDTFSDFVTLVCQEAQSGGGSGGGGGSQGGRVSSKLSAYYTSAMPPPSAPMARPVTIIRSTDMGNSGLGGSPPSSNTPPPLSNDSGGRDSRGGGGSLSPSQGNDSSPSPRSSFPVSRDYSLSHLHSQSSGQLFSYSNITPPSGMSGVISPTTNLSLFPSSSGGGGGSGRGSRSTPLPRWNTPFISLDENIDYTMVSPLMPGPAEPNTATLIDDGFALLLSSVQVVIGVKSFNNKKAQKSRNSRMACPAGLEQKVMIPTQLKLFNCLAMSSFRVSSIILQRYFVVHGGSDSLDGGGPSGGTIQLGNGSHSVISGGPPSPPPHHHVLHHSSSPPRMSSTPNGNDGGPSNNNSNNSNSNNTPPSGQKT</sequence>
<feature type="compositionally biased region" description="Polar residues" evidence="1">
    <location>
        <begin position="98"/>
        <end position="115"/>
    </location>
</feature>
<feature type="compositionally biased region" description="Low complexity" evidence="1">
    <location>
        <begin position="176"/>
        <end position="192"/>
    </location>
</feature>
<feature type="region of interest" description="Disordered" evidence="1">
    <location>
        <begin position="310"/>
        <end position="367"/>
    </location>
</feature>